<dbReference type="Pfam" id="PF08447">
    <property type="entry name" value="PAS_3"/>
    <property type="match status" value="1"/>
</dbReference>
<dbReference type="GO" id="GO:0000155">
    <property type="term" value="F:phosphorelay sensor kinase activity"/>
    <property type="evidence" value="ECO:0007669"/>
    <property type="project" value="InterPro"/>
</dbReference>
<evidence type="ECO:0000256" key="8">
    <source>
        <dbReference type="ARBA" id="ARBA00022741"/>
    </source>
</evidence>
<evidence type="ECO:0000259" key="19">
    <source>
        <dbReference type="PROSITE" id="PS50109"/>
    </source>
</evidence>
<feature type="domain" description="Response regulatory" evidence="20">
    <location>
        <begin position="876"/>
        <end position="994"/>
    </location>
</feature>
<dbReference type="SUPFAM" id="SSF47384">
    <property type="entry name" value="Homodimeric domain of signal transducing histidine kinase"/>
    <property type="match status" value="1"/>
</dbReference>
<reference evidence="23 24" key="1">
    <citation type="submission" date="2019-11" db="EMBL/GenBank/DDBJ databases">
        <title>Type strains purchased from KCTC, JCM and DSMZ.</title>
        <authorList>
            <person name="Lu H."/>
        </authorList>
    </citation>
    <scope>NUCLEOTIDE SEQUENCE [LARGE SCALE GENOMIC DNA]</scope>
    <source>
        <strain evidence="23 24">KCTC 22382</strain>
    </source>
</reference>
<keyword evidence="13 18" id="KW-0472">Membrane</keyword>
<evidence type="ECO:0000256" key="2">
    <source>
        <dbReference type="ARBA" id="ARBA00004651"/>
    </source>
</evidence>
<dbReference type="PROSITE" id="PS50113">
    <property type="entry name" value="PAC"/>
    <property type="match status" value="1"/>
</dbReference>
<protein>
    <recommendedName>
        <fullName evidence="15">Virulence sensor protein BvgS</fullName>
        <ecNumber evidence="3">2.7.13.3</ecNumber>
    </recommendedName>
</protein>
<evidence type="ECO:0000256" key="4">
    <source>
        <dbReference type="ARBA" id="ARBA00022475"/>
    </source>
</evidence>
<evidence type="ECO:0000259" key="21">
    <source>
        <dbReference type="PROSITE" id="PS50113"/>
    </source>
</evidence>
<evidence type="ECO:0000256" key="13">
    <source>
        <dbReference type="ARBA" id="ARBA00023136"/>
    </source>
</evidence>
<keyword evidence="12" id="KW-0843">Virulence</keyword>
<dbReference type="CDD" id="cd00130">
    <property type="entry name" value="PAS"/>
    <property type="match status" value="1"/>
</dbReference>
<evidence type="ECO:0000256" key="16">
    <source>
        <dbReference type="PROSITE-ProRule" id="PRU00110"/>
    </source>
</evidence>
<dbReference type="SMART" id="SM00448">
    <property type="entry name" value="REC"/>
    <property type="match status" value="2"/>
</dbReference>
<dbReference type="InterPro" id="IPR036890">
    <property type="entry name" value="HATPase_C_sf"/>
</dbReference>
<dbReference type="InterPro" id="IPR001610">
    <property type="entry name" value="PAC"/>
</dbReference>
<keyword evidence="24" id="KW-1185">Reference proteome</keyword>
<evidence type="ECO:0000256" key="14">
    <source>
        <dbReference type="ARBA" id="ARBA00058004"/>
    </source>
</evidence>
<dbReference type="EC" id="2.7.13.3" evidence="3"/>
<proteinExistence type="predicted"/>
<dbReference type="Gene3D" id="1.10.287.130">
    <property type="match status" value="1"/>
</dbReference>
<evidence type="ECO:0000256" key="1">
    <source>
        <dbReference type="ARBA" id="ARBA00000085"/>
    </source>
</evidence>
<dbReference type="InterPro" id="IPR011006">
    <property type="entry name" value="CheY-like_superfamily"/>
</dbReference>
<dbReference type="CDD" id="cd12914">
    <property type="entry name" value="PDC1_DGC_like"/>
    <property type="match status" value="1"/>
</dbReference>
<feature type="transmembrane region" description="Helical" evidence="18">
    <location>
        <begin position="12"/>
        <end position="35"/>
    </location>
</feature>
<dbReference type="GO" id="GO:0005524">
    <property type="term" value="F:ATP binding"/>
    <property type="evidence" value="ECO:0007669"/>
    <property type="project" value="UniProtKB-KW"/>
</dbReference>
<dbReference type="Gene3D" id="1.20.120.160">
    <property type="entry name" value="HPT domain"/>
    <property type="match status" value="1"/>
</dbReference>
<feature type="transmembrane region" description="Helical" evidence="18">
    <location>
        <begin position="295"/>
        <end position="316"/>
    </location>
</feature>
<dbReference type="Pfam" id="PF01627">
    <property type="entry name" value="Hpt"/>
    <property type="match status" value="1"/>
</dbReference>
<feature type="modified residue" description="Phosphohistidine" evidence="16">
    <location>
        <position position="1075"/>
    </location>
</feature>
<dbReference type="InterPro" id="IPR036097">
    <property type="entry name" value="HisK_dim/P_sf"/>
</dbReference>
<comment type="function">
    <text evidence="14">Member of the two-component regulatory system BvgS/BvgA. Phosphorylates BvgA via a four-step phosphorelay in response to environmental signals.</text>
</comment>
<dbReference type="NCBIfam" id="TIGR00229">
    <property type="entry name" value="sensory_box"/>
    <property type="match status" value="1"/>
</dbReference>
<dbReference type="SMART" id="SM00086">
    <property type="entry name" value="PAC"/>
    <property type="match status" value="1"/>
</dbReference>
<keyword evidence="11" id="KW-0902">Two-component regulatory system</keyword>
<feature type="domain" description="Histidine kinase" evidence="19">
    <location>
        <begin position="487"/>
        <end position="708"/>
    </location>
</feature>
<dbReference type="SUPFAM" id="SSF55785">
    <property type="entry name" value="PYP-like sensor domain (PAS domain)"/>
    <property type="match status" value="1"/>
</dbReference>
<dbReference type="PANTHER" id="PTHR45339:SF1">
    <property type="entry name" value="HYBRID SIGNAL TRANSDUCTION HISTIDINE KINASE J"/>
    <property type="match status" value="1"/>
</dbReference>
<feature type="domain" description="Response regulatory" evidence="20">
    <location>
        <begin position="731"/>
        <end position="855"/>
    </location>
</feature>
<evidence type="ECO:0000259" key="22">
    <source>
        <dbReference type="PROSITE" id="PS50894"/>
    </source>
</evidence>
<dbReference type="InterPro" id="IPR035965">
    <property type="entry name" value="PAS-like_dom_sf"/>
</dbReference>
<evidence type="ECO:0000256" key="11">
    <source>
        <dbReference type="ARBA" id="ARBA00023012"/>
    </source>
</evidence>
<evidence type="ECO:0000256" key="7">
    <source>
        <dbReference type="ARBA" id="ARBA00022729"/>
    </source>
</evidence>
<dbReference type="CDD" id="cd16922">
    <property type="entry name" value="HATPase_EvgS-ArcB-TorS-like"/>
    <property type="match status" value="1"/>
</dbReference>
<dbReference type="PROSITE" id="PS50894">
    <property type="entry name" value="HPT"/>
    <property type="match status" value="1"/>
</dbReference>
<dbReference type="InterPro" id="IPR004358">
    <property type="entry name" value="Sig_transdc_His_kin-like_C"/>
</dbReference>
<dbReference type="AlphaFoldDB" id="A0A6L6PHZ3"/>
<dbReference type="InterPro" id="IPR013655">
    <property type="entry name" value="PAS_fold_3"/>
</dbReference>
<feature type="domain" description="HPt" evidence="22">
    <location>
        <begin position="1036"/>
        <end position="1134"/>
    </location>
</feature>
<keyword evidence="6 18" id="KW-0812">Transmembrane</keyword>
<dbReference type="CDD" id="cd00082">
    <property type="entry name" value="HisKA"/>
    <property type="match status" value="1"/>
</dbReference>
<dbReference type="FunFam" id="3.30.450.20:FF:000099">
    <property type="entry name" value="Sensory box sensor histidine kinase"/>
    <property type="match status" value="1"/>
</dbReference>
<dbReference type="FunFam" id="3.30.565.10:FF:000010">
    <property type="entry name" value="Sensor histidine kinase RcsC"/>
    <property type="match status" value="1"/>
</dbReference>
<gene>
    <name evidence="23" type="ORF">GM676_13855</name>
</gene>
<dbReference type="SUPFAM" id="SSF55874">
    <property type="entry name" value="ATPase domain of HSP90 chaperone/DNA topoisomerase II/histidine kinase"/>
    <property type="match status" value="1"/>
</dbReference>
<dbReference type="SUPFAM" id="SSF47226">
    <property type="entry name" value="Histidine-containing phosphotransfer domain, HPT domain"/>
    <property type="match status" value="1"/>
</dbReference>
<evidence type="ECO:0000256" key="6">
    <source>
        <dbReference type="ARBA" id="ARBA00022692"/>
    </source>
</evidence>
<evidence type="ECO:0000256" key="3">
    <source>
        <dbReference type="ARBA" id="ARBA00012438"/>
    </source>
</evidence>
<dbReference type="Gene3D" id="3.40.50.2300">
    <property type="match status" value="2"/>
</dbReference>
<dbReference type="InterPro" id="IPR003594">
    <property type="entry name" value="HATPase_dom"/>
</dbReference>
<dbReference type="PROSITE" id="PS50110">
    <property type="entry name" value="RESPONSE_REGULATORY"/>
    <property type="match status" value="2"/>
</dbReference>
<dbReference type="RefSeq" id="WP_155464192.1">
    <property type="nucleotide sequence ID" value="NZ_WNKY01000013.1"/>
</dbReference>
<evidence type="ECO:0000256" key="5">
    <source>
        <dbReference type="ARBA" id="ARBA00022553"/>
    </source>
</evidence>
<keyword evidence="5 17" id="KW-0597">Phosphoprotein</keyword>
<dbReference type="SMART" id="SM00387">
    <property type="entry name" value="HATPase_c"/>
    <property type="match status" value="1"/>
</dbReference>
<dbReference type="InterPro" id="IPR036641">
    <property type="entry name" value="HPT_dom_sf"/>
</dbReference>
<evidence type="ECO:0000313" key="23">
    <source>
        <dbReference type="EMBL" id="MTV38660.1"/>
    </source>
</evidence>
<name>A0A6L6PHZ3_9BURK</name>
<evidence type="ECO:0000313" key="24">
    <source>
        <dbReference type="Proteomes" id="UP000475582"/>
    </source>
</evidence>
<dbReference type="PROSITE" id="PS50109">
    <property type="entry name" value="HIS_KIN"/>
    <property type="match status" value="1"/>
</dbReference>
<keyword evidence="8" id="KW-0547">Nucleotide-binding</keyword>
<dbReference type="PRINTS" id="PR00344">
    <property type="entry name" value="BCTRLSENSOR"/>
</dbReference>
<dbReference type="InterPro" id="IPR001789">
    <property type="entry name" value="Sig_transdc_resp-reg_receiver"/>
</dbReference>
<evidence type="ECO:0000259" key="20">
    <source>
        <dbReference type="PROSITE" id="PS50110"/>
    </source>
</evidence>
<feature type="modified residue" description="4-aspartylphosphate" evidence="17">
    <location>
        <position position="785"/>
    </location>
</feature>
<dbReference type="Pfam" id="PF00072">
    <property type="entry name" value="Response_reg"/>
    <property type="match status" value="2"/>
</dbReference>
<sequence>MKVATLQKFRKLFGVLVAAVVLVLLVVSLFVVHVLNQSRLRYYASAEETSHNLAISLENFLHAHFQAVDLAMRRADLEFRTLHQERRFDDDKFSAYLRSLKERLPHAQALRGSNAAGLVIYGEQVDLSNPQDLTIREFYARVRNEHQLVFGIPVKSRISGEWVLPLIYPLTLPNGAFGGTAYVLMNSARISEAFAALNVGAHGSIVLMDEKKRVLHRYPEVPDMAFGSTIKVNPPTQALLDGKQNRASYTVVSPRDGLERTISVEKVGVYPVYVVVGLASSDFLAPWYKEARNAAIFLGLLTGLALALLLGVRYGLNKQYQAVQQLVEADRALQSSLARLTASESRWRSLTEGLPQMVWTATPALRIDFLSHHWAGFSGVPAAQLIASGDWSRVIHPDDMAALTAAWQRARLEGDQFRCDCRLRRHDGEWRIFDNYALPQRDASGAILGWVGSSTDSTELRTAHAELVRAKEAADQAGRAKSDFVANMSHEIRSPMNAVLGMLQLLRQTGMSGRQQDYVDKAHAAASALLGLLNDVLDFSKVEAGKLALDPHPFRLDKLWRDLAVILSANVGAKDIEVLFRVAPELPAMVVGDALRLQQILLNLAGNAIKFTERGEVVVSAQLVAQDARSLSVAFAIRDTGIGIAPEQCLHIFDGFSQAEASTARRYGGTGLGLAISQRLVRLMGGTLRVVSEVGHGSVFDFTVEFGRAEAPPAAQPALPPAQDALMRDLSCLVVDDNPVARTVLREMASSFGWKVDVAADGYEALDAIAARVARGKAYDVVFIDWRMPALDGWETSCRIRQLSPEGKTPLIVMVTAHDRELLAQRQHEMGPVLDGFVVKPVTASMLFDAVADARLEHRKPPAATLASLRRLEGVRLLLVEDNPANQQVASELLGHEGAQVLVASSGQMALGLLSRPGPLPELILMDIQMPEMDGYQTTRAIQGKLGLATPPIVAMTANALAADRIAALEAGMVDHIGKPFDLAQLIAVILKHARQLDPAPAPAPVSAAPAGEGGAVPLPDAGLNSAAALKRLGGLESIYLIALRSFVAEAGKLAEQLSLARGERDLALALPALHTLKGLAGTVGADRLATLSQLAERALRQDGADWAPLDLVLEACPGVAGEIASLLTDNLRR</sequence>
<dbReference type="OrthoDB" id="5290456at2"/>
<dbReference type="Gene3D" id="3.30.450.20">
    <property type="entry name" value="PAS domain"/>
    <property type="match status" value="3"/>
</dbReference>
<accession>A0A6L6PHZ3</accession>
<comment type="subcellular location">
    <subcellularLocation>
        <location evidence="2">Cell membrane</location>
        <topology evidence="2">Multi-pass membrane protein</topology>
    </subcellularLocation>
</comment>
<keyword evidence="10 18" id="KW-1133">Transmembrane helix</keyword>
<keyword evidence="4" id="KW-1003">Cell membrane</keyword>
<dbReference type="InterPro" id="IPR008207">
    <property type="entry name" value="Sig_transdc_His_kin_Hpt_dom"/>
</dbReference>
<evidence type="ECO:0000256" key="17">
    <source>
        <dbReference type="PROSITE-ProRule" id="PRU00169"/>
    </source>
</evidence>
<comment type="caution">
    <text evidence="23">The sequence shown here is derived from an EMBL/GenBank/DDBJ whole genome shotgun (WGS) entry which is preliminary data.</text>
</comment>
<feature type="domain" description="PAC" evidence="21">
    <location>
        <begin position="417"/>
        <end position="469"/>
    </location>
</feature>
<dbReference type="InterPro" id="IPR003661">
    <property type="entry name" value="HisK_dim/P_dom"/>
</dbReference>
<dbReference type="Proteomes" id="UP000475582">
    <property type="component" value="Unassembled WGS sequence"/>
</dbReference>
<feature type="modified residue" description="4-aspartylphosphate" evidence="17">
    <location>
        <position position="927"/>
    </location>
</feature>
<organism evidence="23 24">
    <name type="scientific">Duganella radicis</name>
    <dbReference type="NCBI Taxonomy" id="551988"/>
    <lineage>
        <taxon>Bacteria</taxon>
        <taxon>Pseudomonadati</taxon>
        <taxon>Pseudomonadota</taxon>
        <taxon>Betaproteobacteria</taxon>
        <taxon>Burkholderiales</taxon>
        <taxon>Oxalobacteraceae</taxon>
        <taxon>Telluria group</taxon>
        <taxon>Duganella</taxon>
    </lineage>
</organism>
<dbReference type="Gene3D" id="3.30.565.10">
    <property type="entry name" value="Histidine kinase-like ATPase, C-terminal domain"/>
    <property type="match status" value="1"/>
</dbReference>
<dbReference type="Pfam" id="PF00512">
    <property type="entry name" value="HisKA"/>
    <property type="match status" value="1"/>
</dbReference>
<dbReference type="CDD" id="cd00088">
    <property type="entry name" value="HPT"/>
    <property type="match status" value="1"/>
</dbReference>
<keyword evidence="9" id="KW-0067">ATP-binding</keyword>
<dbReference type="InterPro" id="IPR005467">
    <property type="entry name" value="His_kinase_dom"/>
</dbReference>
<comment type="catalytic activity">
    <reaction evidence="1">
        <text>ATP + protein L-histidine = ADP + protein N-phospho-L-histidine.</text>
        <dbReference type="EC" id="2.7.13.3"/>
    </reaction>
</comment>
<evidence type="ECO:0000256" key="15">
    <source>
        <dbReference type="ARBA" id="ARBA00070152"/>
    </source>
</evidence>
<dbReference type="InterPro" id="IPR000014">
    <property type="entry name" value="PAS"/>
</dbReference>
<evidence type="ECO:0000256" key="10">
    <source>
        <dbReference type="ARBA" id="ARBA00022989"/>
    </source>
</evidence>
<evidence type="ECO:0000256" key="12">
    <source>
        <dbReference type="ARBA" id="ARBA00023026"/>
    </source>
</evidence>
<dbReference type="SMART" id="SM00388">
    <property type="entry name" value="HisKA"/>
    <property type="match status" value="1"/>
</dbReference>
<keyword evidence="7" id="KW-0732">Signal</keyword>
<dbReference type="EMBL" id="WNKY01000013">
    <property type="protein sequence ID" value="MTV38660.1"/>
    <property type="molecule type" value="Genomic_DNA"/>
</dbReference>
<dbReference type="GO" id="GO:0005886">
    <property type="term" value="C:plasma membrane"/>
    <property type="evidence" value="ECO:0007669"/>
    <property type="project" value="UniProtKB-SubCell"/>
</dbReference>
<dbReference type="SUPFAM" id="SSF52172">
    <property type="entry name" value="CheY-like"/>
    <property type="match status" value="2"/>
</dbReference>
<dbReference type="SMART" id="SM00091">
    <property type="entry name" value="PAS"/>
    <property type="match status" value="1"/>
</dbReference>
<dbReference type="InterPro" id="IPR000700">
    <property type="entry name" value="PAS-assoc_C"/>
</dbReference>
<evidence type="ECO:0000256" key="9">
    <source>
        <dbReference type="ARBA" id="ARBA00022840"/>
    </source>
</evidence>
<dbReference type="PANTHER" id="PTHR45339">
    <property type="entry name" value="HYBRID SIGNAL TRANSDUCTION HISTIDINE KINASE J"/>
    <property type="match status" value="1"/>
</dbReference>
<dbReference type="CDD" id="cd17546">
    <property type="entry name" value="REC_hyHK_CKI1_RcsC-like"/>
    <property type="match status" value="2"/>
</dbReference>
<dbReference type="Pfam" id="PF02518">
    <property type="entry name" value="HATPase_c"/>
    <property type="match status" value="1"/>
</dbReference>
<evidence type="ECO:0000256" key="18">
    <source>
        <dbReference type="SAM" id="Phobius"/>
    </source>
</evidence>